<dbReference type="GO" id="GO:0005743">
    <property type="term" value="C:mitochondrial inner membrane"/>
    <property type="evidence" value="ECO:0007669"/>
    <property type="project" value="UniProtKB-SubCell"/>
</dbReference>
<dbReference type="InterPro" id="IPR018247">
    <property type="entry name" value="EF_Hand_1_Ca_BS"/>
</dbReference>
<dbReference type="Proteomes" id="UP000268093">
    <property type="component" value="Unassembled WGS sequence"/>
</dbReference>
<reference evidence="15 16" key="1">
    <citation type="journal article" date="2018" name="New Phytol.">
        <title>Phylogenomics of Endogonaceae and evolution of mycorrhizas within Mucoromycota.</title>
        <authorList>
            <person name="Chang Y."/>
            <person name="Desiro A."/>
            <person name="Na H."/>
            <person name="Sandor L."/>
            <person name="Lipzen A."/>
            <person name="Clum A."/>
            <person name="Barry K."/>
            <person name="Grigoriev I.V."/>
            <person name="Martin F.M."/>
            <person name="Stajich J.E."/>
            <person name="Smith M.E."/>
            <person name="Bonito G."/>
            <person name="Spatafora J.W."/>
        </authorList>
    </citation>
    <scope>NUCLEOTIDE SEQUENCE [LARGE SCALE GENOMIC DNA]</scope>
    <source>
        <strain evidence="15 16">GMNB39</strain>
    </source>
</reference>
<evidence type="ECO:0000256" key="5">
    <source>
        <dbReference type="ARBA" id="ARBA00022723"/>
    </source>
</evidence>
<dbReference type="InterPro" id="IPR002067">
    <property type="entry name" value="MCP"/>
</dbReference>
<dbReference type="FunFam" id="1.50.40.10:FF:000016">
    <property type="entry name" value="Solute carrier family 25 member 23"/>
    <property type="match status" value="1"/>
</dbReference>
<keyword evidence="10" id="KW-0496">Mitochondrion</keyword>
<dbReference type="PROSITE" id="PS00018">
    <property type="entry name" value="EF_HAND_1"/>
    <property type="match status" value="1"/>
</dbReference>
<evidence type="ECO:0000256" key="1">
    <source>
        <dbReference type="ARBA" id="ARBA00004448"/>
    </source>
</evidence>
<keyword evidence="9" id="KW-1133">Transmembrane helix</keyword>
<dbReference type="InterPro" id="IPR011992">
    <property type="entry name" value="EF-hand-dom_pair"/>
</dbReference>
<keyword evidence="16" id="KW-1185">Reference proteome</keyword>
<keyword evidence="5" id="KW-0479">Metal-binding</keyword>
<evidence type="ECO:0000313" key="15">
    <source>
        <dbReference type="EMBL" id="RUP45728.1"/>
    </source>
</evidence>
<dbReference type="InterPro" id="IPR023395">
    <property type="entry name" value="MCP_dom_sf"/>
</dbReference>
<comment type="subcellular location">
    <subcellularLocation>
        <location evidence="1">Mitochondrion inner membrane</location>
        <topology evidence="1">Multi-pass membrane protein</topology>
    </subcellularLocation>
</comment>
<feature type="repeat" description="Solcar" evidence="12">
    <location>
        <begin position="158"/>
        <end position="245"/>
    </location>
</feature>
<evidence type="ECO:0000256" key="11">
    <source>
        <dbReference type="ARBA" id="ARBA00023136"/>
    </source>
</evidence>
<gene>
    <name evidence="15" type="ORF">BC936DRAFT_147812</name>
</gene>
<keyword evidence="3 13" id="KW-0813">Transport</keyword>
<sequence length="474" mass="51732">MATHDNTHPHVKSAFDALDHNSDGLVDARDLAAAFASNFRHQSGPIVDEVVLMDATANALISLTSSDKNGAEPALSFGDFIKLLDARSIELVPSEDGFTVAPHSMQELFNELTQYTDASTASTEGTPAAAVTSLPTSTLKPATLGPLRLEFWKQKFSFDTLKHLIAGGVAGAVSRTVVSPLERMKILFQVQGPEPAAYKGVFPTLAKIWREEGVMGFLRGNGTNVVRIIPYSATQFASYEQFKIMLMEPGKTELDTPRRLTAGALAGLTSVSCTYPLDIVRTRLAVQSATIPGNLVGQVKLPGIWGTTTNIYFNEGGIRGLYSGLWPTLLGVAPYVALNFQCYEIIKKYLTPPDQLQPSIARKLVCGALAGSIAQTITYPLDVLRRRMQVNGMSSMNYKYKGTWDAATTIIRKEGMGGLYKGMIPNYLKVAPAISVSFVTYEWCKESLHVNYMDHDAQHSQRSNDRGIPRKFVA</sequence>
<evidence type="ECO:0000256" key="9">
    <source>
        <dbReference type="ARBA" id="ARBA00022989"/>
    </source>
</evidence>
<dbReference type="PROSITE" id="PS50920">
    <property type="entry name" value="SOLCAR"/>
    <property type="match status" value="3"/>
</dbReference>
<proteinExistence type="inferred from homology"/>
<dbReference type="EMBL" id="RBNI01006862">
    <property type="protein sequence ID" value="RUP45728.1"/>
    <property type="molecule type" value="Genomic_DNA"/>
</dbReference>
<evidence type="ECO:0000256" key="3">
    <source>
        <dbReference type="ARBA" id="ARBA00022448"/>
    </source>
</evidence>
<feature type="domain" description="EF-hand" evidence="14">
    <location>
        <begin position="6"/>
        <end position="41"/>
    </location>
</feature>
<name>A0A433D4G9_9FUNG</name>
<evidence type="ECO:0000313" key="16">
    <source>
        <dbReference type="Proteomes" id="UP000268093"/>
    </source>
</evidence>
<organism evidence="15 16">
    <name type="scientific">Jimgerdemannia flammicorona</name>
    <dbReference type="NCBI Taxonomy" id="994334"/>
    <lineage>
        <taxon>Eukaryota</taxon>
        <taxon>Fungi</taxon>
        <taxon>Fungi incertae sedis</taxon>
        <taxon>Mucoromycota</taxon>
        <taxon>Mucoromycotina</taxon>
        <taxon>Endogonomycetes</taxon>
        <taxon>Endogonales</taxon>
        <taxon>Endogonaceae</taxon>
        <taxon>Jimgerdemannia</taxon>
    </lineage>
</organism>
<evidence type="ECO:0000256" key="8">
    <source>
        <dbReference type="ARBA" id="ARBA00022837"/>
    </source>
</evidence>
<comment type="caution">
    <text evidence="15">The sequence shown here is derived from an EMBL/GenBank/DDBJ whole genome shotgun (WGS) entry which is preliminary data.</text>
</comment>
<evidence type="ECO:0000256" key="7">
    <source>
        <dbReference type="ARBA" id="ARBA00022792"/>
    </source>
</evidence>
<keyword evidence="11 12" id="KW-0472">Membrane</keyword>
<dbReference type="GO" id="GO:0005509">
    <property type="term" value="F:calcium ion binding"/>
    <property type="evidence" value="ECO:0007669"/>
    <property type="project" value="InterPro"/>
</dbReference>
<dbReference type="Pfam" id="PF00153">
    <property type="entry name" value="Mito_carr"/>
    <property type="match status" value="3"/>
</dbReference>
<evidence type="ECO:0000256" key="2">
    <source>
        <dbReference type="ARBA" id="ARBA00006375"/>
    </source>
</evidence>
<protein>
    <submittedName>
        <fullName evidence="15">Mitochondrial carrier domain-containing protein</fullName>
    </submittedName>
</protein>
<evidence type="ECO:0000256" key="13">
    <source>
        <dbReference type="RuleBase" id="RU000488"/>
    </source>
</evidence>
<evidence type="ECO:0000256" key="10">
    <source>
        <dbReference type="ARBA" id="ARBA00023128"/>
    </source>
</evidence>
<dbReference type="SUPFAM" id="SSF103506">
    <property type="entry name" value="Mitochondrial carrier"/>
    <property type="match status" value="1"/>
</dbReference>
<keyword evidence="6" id="KW-0677">Repeat</keyword>
<comment type="similarity">
    <text evidence="2 13">Belongs to the mitochondrial carrier (TC 2.A.29) family.</text>
</comment>
<accession>A0A433D4G9</accession>
<dbReference type="GO" id="GO:0055085">
    <property type="term" value="P:transmembrane transport"/>
    <property type="evidence" value="ECO:0007669"/>
    <property type="project" value="InterPro"/>
</dbReference>
<feature type="repeat" description="Solcar" evidence="12">
    <location>
        <begin position="254"/>
        <end position="349"/>
    </location>
</feature>
<dbReference type="Gene3D" id="1.50.40.10">
    <property type="entry name" value="Mitochondrial carrier domain"/>
    <property type="match status" value="1"/>
</dbReference>
<dbReference type="InterPro" id="IPR018108">
    <property type="entry name" value="MCP_transmembrane"/>
</dbReference>
<keyword evidence="4 12" id="KW-0812">Transmembrane</keyword>
<dbReference type="PRINTS" id="PR00926">
    <property type="entry name" value="MITOCARRIER"/>
</dbReference>
<dbReference type="InterPro" id="IPR002048">
    <property type="entry name" value="EF_hand_dom"/>
</dbReference>
<dbReference type="SUPFAM" id="SSF47473">
    <property type="entry name" value="EF-hand"/>
    <property type="match status" value="1"/>
</dbReference>
<dbReference type="PANTHER" id="PTHR24089">
    <property type="entry name" value="SOLUTE CARRIER FAMILY 25"/>
    <property type="match status" value="1"/>
</dbReference>
<evidence type="ECO:0000256" key="12">
    <source>
        <dbReference type="PROSITE-ProRule" id="PRU00282"/>
    </source>
</evidence>
<evidence type="ECO:0000256" key="6">
    <source>
        <dbReference type="ARBA" id="ARBA00022737"/>
    </source>
</evidence>
<dbReference type="AlphaFoldDB" id="A0A433D4G9"/>
<keyword evidence="8" id="KW-0106">Calcium</keyword>
<dbReference type="OrthoDB" id="270584at2759"/>
<feature type="repeat" description="Solcar" evidence="12">
    <location>
        <begin position="358"/>
        <end position="447"/>
    </location>
</feature>
<evidence type="ECO:0000256" key="4">
    <source>
        <dbReference type="ARBA" id="ARBA00022692"/>
    </source>
</evidence>
<keyword evidence="7" id="KW-0999">Mitochondrion inner membrane</keyword>
<dbReference type="PROSITE" id="PS50222">
    <property type="entry name" value="EF_HAND_2"/>
    <property type="match status" value="1"/>
</dbReference>
<evidence type="ECO:0000259" key="14">
    <source>
        <dbReference type="PROSITE" id="PS50222"/>
    </source>
</evidence>